<evidence type="ECO:0000313" key="3">
    <source>
        <dbReference type="EMBL" id="SDI69209.1"/>
    </source>
</evidence>
<dbReference type="NCBIfam" id="TIGR02876">
    <property type="entry name" value="spore_yqfD"/>
    <property type="match status" value="1"/>
</dbReference>
<dbReference type="Proteomes" id="UP000037269">
    <property type="component" value="Unassembled WGS sequence"/>
</dbReference>
<dbReference type="Pfam" id="PF06898">
    <property type="entry name" value="YqfD"/>
    <property type="match status" value="1"/>
</dbReference>
<keyword evidence="1" id="KW-0472">Membrane</keyword>
<dbReference type="STRING" id="47500.AF333_07900"/>
<dbReference type="EMBL" id="FNED01000006">
    <property type="protein sequence ID" value="SDI69209.1"/>
    <property type="molecule type" value="Genomic_DNA"/>
</dbReference>
<proteinExistence type="predicted"/>
<dbReference type="PATRIC" id="fig|47500.12.peg.5263"/>
<reference evidence="3 5" key="2">
    <citation type="submission" date="2016-10" db="EMBL/GenBank/DDBJ databases">
        <authorList>
            <person name="de Groot N.N."/>
        </authorList>
    </citation>
    <scope>NUCLEOTIDE SEQUENCE [LARGE SCALE GENOMIC DNA]</scope>
    <source>
        <strain evidence="3 5">DSM 2895</strain>
    </source>
</reference>
<dbReference type="EMBL" id="LGUG01000004">
    <property type="protein sequence ID" value="KON95420.1"/>
    <property type="molecule type" value="Genomic_DNA"/>
</dbReference>
<reference evidence="2 4" key="1">
    <citation type="submission" date="2015-07" db="EMBL/GenBank/DDBJ databases">
        <title>Fjat-14205 dsm 2895.</title>
        <authorList>
            <person name="Liu B."/>
            <person name="Wang J."/>
            <person name="Zhu Y."/>
            <person name="Liu G."/>
            <person name="Chen Q."/>
            <person name="Chen Z."/>
            <person name="Lan J."/>
            <person name="Che J."/>
            <person name="Ge C."/>
            <person name="Shi H."/>
            <person name="Pan Z."/>
            <person name="Liu X."/>
        </authorList>
    </citation>
    <scope>NUCLEOTIDE SEQUENCE [LARGE SCALE GENOMIC DNA]</scope>
    <source>
        <strain evidence="2 4">DSM 2895</strain>
    </source>
</reference>
<sequence>MKHGENWFRGYLVLRIRGKRLERFLNRIVGQGIQVWDIRRNGEEAYLSLPLESFRSLKPFLKETGCRSRVVQRVGFPFLLRKMWTRSMFVIGVVAFFIGIYFLSNIIWSIQVIGNEKIPTHQIKQVAEQAGVKQGTFIYRLPEAEEMQRELMKRLPQASWIGFEMKGTTAIIRVVEKVTPEKKENPGPRHIVATKKAVIHSIFAERGRPMVRINDWVKPGDILISGVLGGEEHSILVPAGGRVEGETWYESSVVVPLQQKRQILTGESYTNRYVMFGKYAVKIQGFTAKPYVQSVKTEDTGWITFGEKSFPLGVKKEVIRQSEWLDITLTEKEAIETGKKYARENLIKQVKKGGYIKTEKVLHEKQENGKVYMKIHFVVVEDIAAEQPITYEGE</sequence>
<dbReference type="Proteomes" id="UP000182836">
    <property type="component" value="Unassembled WGS sequence"/>
</dbReference>
<keyword evidence="1" id="KW-0812">Transmembrane</keyword>
<dbReference type="OrthoDB" id="1640349at2"/>
<dbReference type="InterPro" id="IPR010690">
    <property type="entry name" value="YqfD"/>
</dbReference>
<evidence type="ECO:0000313" key="2">
    <source>
        <dbReference type="EMBL" id="KON95420.1"/>
    </source>
</evidence>
<feature type="transmembrane region" description="Helical" evidence="1">
    <location>
        <begin position="88"/>
        <end position="108"/>
    </location>
</feature>
<keyword evidence="4" id="KW-1185">Reference proteome</keyword>
<evidence type="ECO:0000256" key="1">
    <source>
        <dbReference type="SAM" id="Phobius"/>
    </source>
</evidence>
<dbReference type="RefSeq" id="WP_043065608.1">
    <property type="nucleotide sequence ID" value="NZ_BJOA01000022.1"/>
</dbReference>
<keyword evidence="1" id="KW-1133">Transmembrane helix</keyword>
<protein>
    <submittedName>
        <fullName evidence="3">Similar to stage IV sporulation protein</fullName>
    </submittedName>
</protein>
<evidence type="ECO:0000313" key="4">
    <source>
        <dbReference type="Proteomes" id="UP000037269"/>
    </source>
</evidence>
<dbReference type="PIRSF" id="PIRSF029895">
    <property type="entry name" value="SpoIV"/>
    <property type="match status" value="1"/>
</dbReference>
<dbReference type="GeneID" id="42305118"/>
<name>A0A0D1Y7W8_ANEMI</name>
<dbReference type="AlphaFoldDB" id="A0A0D1Y7W8"/>
<gene>
    <name evidence="2" type="ORF">AF333_07900</name>
    <name evidence="3" type="ORF">SAMN04487909_106188</name>
</gene>
<accession>A0A0D1Y7W8</accession>
<evidence type="ECO:0000313" key="5">
    <source>
        <dbReference type="Proteomes" id="UP000182836"/>
    </source>
</evidence>
<organism evidence="2 4">
    <name type="scientific">Aneurinibacillus migulanus</name>
    <name type="common">Bacillus migulanus</name>
    <dbReference type="NCBI Taxonomy" id="47500"/>
    <lineage>
        <taxon>Bacteria</taxon>
        <taxon>Bacillati</taxon>
        <taxon>Bacillota</taxon>
        <taxon>Bacilli</taxon>
        <taxon>Bacillales</taxon>
        <taxon>Paenibacillaceae</taxon>
        <taxon>Aneurinibacillus group</taxon>
        <taxon>Aneurinibacillus</taxon>
    </lineage>
</organism>